<dbReference type="AlphaFoldDB" id="A0AAV5U619"/>
<feature type="non-terminal residue" evidence="2">
    <location>
        <position position="1"/>
    </location>
</feature>
<dbReference type="InterPro" id="IPR013087">
    <property type="entry name" value="Znf_C2H2_type"/>
</dbReference>
<dbReference type="EMBL" id="BTSX01000005">
    <property type="protein sequence ID" value="GMT01827.1"/>
    <property type="molecule type" value="Genomic_DNA"/>
</dbReference>
<protein>
    <recommendedName>
        <fullName evidence="1">C2H2-type domain-containing protein</fullName>
    </recommendedName>
</protein>
<proteinExistence type="predicted"/>
<feature type="domain" description="C2H2-type" evidence="1">
    <location>
        <begin position="17"/>
        <end position="40"/>
    </location>
</feature>
<name>A0AAV5U619_9BILA</name>
<comment type="caution">
    <text evidence="2">The sequence shown here is derived from an EMBL/GenBank/DDBJ whole genome shotgun (WGS) entry which is preliminary data.</text>
</comment>
<dbReference type="Proteomes" id="UP001432027">
    <property type="component" value="Unassembled WGS sequence"/>
</dbReference>
<reference evidence="2" key="1">
    <citation type="submission" date="2023-10" db="EMBL/GenBank/DDBJ databases">
        <title>Genome assembly of Pristionchus species.</title>
        <authorList>
            <person name="Yoshida K."/>
            <person name="Sommer R.J."/>
        </authorList>
    </citation>
    <scope>NUCLEOTIDE SEQUENCE</scope>
    <source>
        <strain evidence="2">RS0144</strain>
    </source>
</reference>
<keyword evidence="3" id="KW-1185">Reference proteome</keyword>
<feature type="non-terminal residue" evidence="2">
    <location>
        <position position="74"/>
    </location>
</feature>
<accession>A0AAV5U619</accession>
<evidence type="ECO:0000313" key="2">
    <source>
        <dbReference type="EMBL" id="GMT01827.1"/>
    </source>
</evidence>
<sequence length="74" mass="8567">PDSIPEDIWLDSYLYFCCLLCNQTLFNYKQVLIHFTSTEHCNEETAEIRASGIDGIRRVLESITNIPAKWEADD</sequence>
<gene>
    <name evidence="2" type="ORF">PENTCL1PPCAC_24001</name>
</gene>
<organism evidence="2 3">
    <name type="scientific">Pristionchus entomophagus</name>
    <dbReference type="NCBI Taxonomy" id="358040"/>
    <lineage>
        <taxon>Eukaryota</taxon>
        <taxon>Metazoa</taxon>
        <taxon>Ecdysozoa</taxon>
        <taxon>Nematoda</taxon>
        <taxon>Chromadorea</taxon>
        <taxon>Rhabditida</taxon>
        <taxon>Rhabditina</taxon>
        <taxon>Diplogasteromorpha</taxon>
        <taxon>Diplogasteroidea</taxon>
        <taxon>Neodiplogasteridae</taxon>
        <taxon>Pristionchus</taxon>
    </lineage>
</organism>
<evidence type="ECO:0000259" key="1">
    <source>
        <dbReference type="PROSITE" id="PS00028"/>
    </source>
</evidence>
<dbReference type="PROSITE" id="PS00028">
    <property type="entry name" value="ZINC_FINGER_C2H2_1"/>
    <property type="match status" value="1"/>
</dbReference>
<evidence type="ECO:0000313" key="3">
    <source>
        <dbReference type="Proteomes" id="UP001432027"/>
    </source>
</evidence>